<comment type="caution">
    <text evidence="1">The sequence shown here is derived from an EMBL/GenBank/DDBJ whole genome shotgun (WGS) entry which is preliminary data.</text>
</comment>
<keyword evidence="2" id="KW-1185">Reference proteome</keyword>
<dbReference type="PANTHER" id="PTHR31179">
    <property type="entry name" value="RAB GTPASE-BINDING EFFECTOR PROTEIN"/>
    <property type="match status" value="1"/>
</dbReference>
<dbReference type="Proteomes" id="UP001054837">
    <property type="component" value="Unassembled WGS sequence"/>
</dbReference>
<evidence type="ECO:0000313" key="2">
    <source>
        <dbReference type="Proteomes" id="UP001054837"/>
    </source>
</evidence>
<evidence type="ECO:0000313" key="1">
    <source>
        <dbReference type="EMBL" id="GIY49504.1"/>
    </source>
</evidence>
<accession>A0AAV4TTT7</accession>
<gene>
    <name evidence="1" type="primary">X975_23360</name>
    <name evidence="1" type="ORF">CDAR_110771</name>
</gene>
<protein>
    <submittedName>
        <fullName evidence="1">Rab GTPase-binding effector protein 1</fullName>
    </submittedName>
</protein>
<dbReference type="InterPro" id="IPR003914">
    <property type="entry name" value="Rabaptin"/>
</dbReference>
<name>A0AAV4TTT7_9ARAC</name>
<dbReference type="EMBL" id="BPLQ01010241">
    <property type="protein sequence ID" value="GIY49504.1"/>
    <property type="molecule type" value="Genomic_DNA"/>
</dbReference>
<proteinExistence type="predicted"/>
<dbReference type="GO" id="GO:0005096">
    <property type="term" value="F:GTPase activator activity"/>
    <property type="evidence" value="ECO:0007669"/>
    <property type="project" value="InterPro"/>
</dbReference>
<sequence length="85" mass="9685">MTPIFPKKVTSFTQDQLKALSVLTPEIEARRPLIDNARAELESCSFIGKRLVSKSAWEQLEEELKHAREGLGQSCEMCCNYELQL</sequence>
<dbReference type="AlphaFoldDB" id="A0AAV4TTT7"/>
<dbReference type="PANTHER" id="PTHR31179:SF7">
    <property type="entry name" value="FYVE-TYPE DOMAIN-CONTAINING PROTEIN"/>
    <property type="match status" value="1"/>
</dbReference>
<dbReference type="GO" id="GO:0006897">
    <property type="term" value="P:endocytosis"/>
    <property type="evidence" value="ECO:0007669"/>
    <property type="project" value="InterPro"/>
</dbReference>
<organism evidence="1 2">
    <name type="scientific">Caerostris darwini</name>
    <dbReference type="NCBI Taxonomy" id="1538125"/>
    <lineage>
        <taxon>Eukaryota</taxon>
        <taxon>Metazoa</taxon>
        <taxon>Ecdysozoa</taxon>
        <taxon>Arthropoda</taxon>
        <taxon>Chelicerata</taxon>
        <taxon>Arachnida</taxon>
        <taxon>Araneae</taxon>
        <taxon>Araneomorphae</taxon>
        <taxon>Entelegynae</taxon>
        <taxon>Araneoidea</taxon>
        <taxon>Araneidae</taxon>
        <taxon>Caerostris</taxon>
    </lineage>
</organism>
<reference evidence="1 2" key="1">
    <citation type="submission" date="2021-06" db="EMBL/GenBank/DDBJ databases">
        <title>Caerostris darwini draft genome.</title>
        <authorList>
            <person name="Kono N."/>
            <person name="Arakawa K."/>
        </authorList>
    </citation>
    <scope>NUCLEOTIDE SEQUENCE [LARGE SCALE GENOMIC DNA]</scope>
</reference>